<dbReference type="InterPro" id="IPR041588">
    <property type="entry name" value="Integrase_H2C2"/>
</dbReference>
<evidence type="ECO:0000259" key="12">
    <source>
        <dbReference type="PROSITE" id="PS51194"/>
    </source>
</evidence>
<evidence type="ECO:0000256" key="3">
    <source>
        <dbReference type="ARBA" id="ARBA00022722"/>
    </source>
</evidence>
<keyword evidence="14" id="KW-1185">Reference proteome</keyword>
<dbReference type="SUPFAM" id="SSF52540">
    <property type="entry name" value="P-loop containing nucleoside triphosphate hydrolases"/>
    <property type="match status" value="1"/>
</dbReference>
<dbReference type="Gene3D" id="3.10.590.10">
    <property type="entry name" value="ph1033 like domains"/>
    <property type="match status" value="1"/>
</dbReference>
<dbReference type="PANTHER" id="PTHR37984">
    <property type="entry name" value="PROTEIN CBG26694"/>
    <property type="match status" value="1"/>
</dbReference>
<evidence type="ECO:0000256" key="5">
    <source>
        <dbReference type="ARBA" id="ARBA00022801"/>
    </source>
</evidence>
<evidence type="ECO:0000256" key="2">
    <source>
        <dbReference type="ARBA" id="ARBA00022695"/>
    </source>
</evidence>
<dbReference type="Pfam" id="PF17921">
    <property type="entry name" value="Integrase_H2C2"/>
    <property type="match status" value="1"/>
</dbReference>
<dbReference type="InterPro" id="IPR007502">
    <property type="entry name" value="Helicase-assoc_dom"/>
</dbReference>
<keyword evidence="5" id="KW-0378">Hydrolase</keyword>
<dbReference type="SUPFAM" id="SSF53098">
    <property type="entry name" value="Ribonuclease H-like"/>
    <property type="match status" value="1"/>
</dbReference>
<evidence type="ECO:0000256" key="6">
    <source>
        <dbReference type="ARBA" id="ARBA00022806"/>
    </source>
</evidence>
<dbReference type="InterPro" id="IPR011709">
    <property type="entry name" value="DEAD-box_helicase_OB_fold"/>
</dbReference>
<dbReference type="InterPro" id="IPR007275">
    <property type="entry name" value="YTH_domain"/>
</dbReference>
<dbReference type="InterPro" id="IPR050951">
    <property type="entry name" value="Retrovirus_Pol_polyprotein"/>
</dbReference>
<sequence length="1412" mass="160555">MSFGLRNAPSTFQRFITEVLYGLDFVFPYLDDVLVASSTEEEHSEHLKMVFERFQQYGLRINVSKSVMGAAQVEYLGFLITAEGSRPLPEKVQAIFNYKLPETIHDLRTFLGMINFYRRYLKDAAKTQAPLHELLKGAKKKDSRKVHWTDDTRRSFEKCKTDLAEAALLSFPRSGLPLSLCTDASDFAVGAVLQQLENERWKPIAFYSKKLNETQTRYSTYDRELLGIYLSVKHFKHLLEGNDFVIYTDHKPLTFAFKQKNEKASPRQQRQHQYISEFSCNIQHVLGKDNVVADALSRIHSISEINFEEIAEEQTTDEELQILLHNNSLKFKPSTLPSGKKLWCDISTQKIRPYIPQKFRFQIFQLIHGLAHPGIKSTVKLMIEKYVWSDIKKQVREWAKACIRCQKCKVSRHTKSKLGDFEQPDERFSVVHIDLIGKLPPSEGMQYCLTCIDRFSCWMEAIPIPEITAEIVGRAFYEKWICRFGVPAKIVTDQGRQFEAELFRSIAAICGAKVAHTTSYHPQCNGKVERLHRTLKGAIKAHNNIRWTESLPTVLLGLRAAIRPDISYTIAQMVYDRLKPAYLLAVDNQNEQTSVGQKNEISNWKELSPMPDEQSTTSCGRKIKKPILSTNIAETSVTINDVVFVIDCGKVKEKSYDSLTGVTHLKAGWISKASAIQRRGRAGRCRPGLCYHLYSRARFNSFQKFQVAEILRVPIHELCLQAKLLAPPNAPIADFLAKAPDPPPFMVTRNAVTLLKTIDALDPWEELTELGLHLLDMPIEPRLGKMILYSVVLKCVDPILTIVCCLSYRDPFLIPSQPAQKRAVAMAKRKFACDTFSDHMVLLRAFQAWQKAKVEGHERIFCARNFISHATMEMVVAMRSQLLGQLRASGFIRARGNSDIRDLNTNSEIWAVIKAALCAGTYPNLIRIDRDRQQLITQKESKVRFHHSSVLNKLPVNAKHSVAALRKQMIQELPCDWLVYEEMMRTGSIAHAHCCSLITPITVSLFAGPARLPLDALHEPDQARLEGYMEEGDSEDDTKYDNQKAMFKIDDWISFRVEPEIARLALQLRQKWHALFLKRMHAPSKVLTPADECVIRTIANVLIVEDQFLNLVQPTGIGQRPRPILGEYTSPVHLRKPMPTSPSHRNPNYFNPNTSFNTSGLSCYSDEMPMMSNTVGSSSNYNPAFSSCSPQRNPMSSPFNTSSLLQMASKQEFTPPCVTNSRIRYFIIKANTSRVVEVSMAKNIWAFTSTTERKLLSAIKEGKEVILIFSIQGSGHFQGFARFTPHLSDQRPPEFSAANLGTCYQIEWIKKANIPFQSTRHLQNAWNENRKVQISRDGQELEPSVGESLCKLIVKGQPVFTSECFKSTRRPLPFIGDTSALNRGQMQWDQSPSSSWYDAGPVGQKYWSQSNT</sequence>
<dbReference type="PROSITE" id="PS50878">
    <property type="entry name" value="RT_POL"/>
    <property type="match status" value="1"/>
</dbReference>
<dbReference type="PROSITE" id="PS50882">
    <property type="entry name" value="YTH"/>
    <property type="match status" value="1"/>
</dbReference>
<dbReference type="InterPro" id="IPR043502">
    <property type="entry name" value="DNA/RNA_pol_sf"/>
</dbReference>
<keyword evidence="4" id="KW-0255">Endonuclease</keyword>
<dbReference type="GO" id="GO:0004386">
    <property type="term" value="F:helicase activity"/>
    <property type="evidence" value="ECO:0007669"/>
    <property type="project" value="UniProtKB-KW"/>
</dbReference>
<dbReference type="InterPro" id="IPR036397">
    <property type="entry name" value="RNaseH_sf"/>
</dbReference>
<keyword evidence="2" id="KW-0548">Nucleotidyltransferase</keyword>
<dbReference type="GO" id="GO:0015074">
    <property type="term" value="P:DNA integration"/>
    <property type="evidence" value="ECO:0007669"/>
    <property type="project" value="InterPro"/>
</dbReference>
<dbReference type="GO" id="GO:0004519">
    <property type="term" value="F:endonuclease activity"/>
    <property type="evidence" value="ECO:0007669"/>
    <property type="project" value="UniProtKB-KW"/>
</dbReference>
<gene>
    <name evidence="13" type="primary">YTHDC2</name>
    <name evidence="13" type="ORF">TNCV_2230371</name>
</gene>
<proteinExistence type="predicted"/>
<dbReference type="Pfam" id="PF21010">
    <property type="entry name" value="HA2_C"/>
    <property type="match status" value="1"/>
</dbReference>
<dbReference type="SMART" id="SM00847">
    <property type="entry name" value="HA2"/>
    <property type="match status" value="1"/>
</dbReference>
<dbReference type="Pfam" id="PF26026">
    <property type="entry name" value="RNA_hel_CTD"/>
    <property type="match status" value="1"/>
</dbReference>
<evidence type="ECO:0000256" key="4">
    <source>
        <dbReference type="ARBA" id="ARBA00022759"/>
    </source>
</evidence>
<dbReference type="Gene3D" id="3.40.50.300">
    <property type="entry name" value="P-loop containing nucleotide triphosphate hydrolases"/>
    <property type="match status" value="1"/>
</dbReference>
<keyword evidence="2" id="KW-0808">Transferase</keyword>
<accession>A0A8X6WDV2</accession>
<protein>
    <recommendedName>
        <fullName evidence="1">RNA-directed DNA polymerase</fullName>
        <ecNumber evidence="1">2.7.7.49</ecNumber>
    </recommendedName>
</protein>
<evidence type="ECO:0000259" key="9">
    <source>
        <dbReference type="PROSITE" id="PS50878"/>
    </source>
</evidence>
<dbReference type="InterPro" id="IPR000477">
    <property type="entry name" value="RT_dom"/>
</dbReference>
<evidence type="ECO:0000259" key="10">
    <source>
        <dbReference type="PROSITE" id="PS50882"/>
    </source>
</evidence>
<evidence type="ECO:0000256" key="7">
    <source>
        <dbReference type="ARBA" id="ARBA00022918"/>
    </source>
</evidence>
<dbReference type="CDD" id="cd01647">
    <property type="entry name" value="RT_LTR"/>
    <property type="match status" value="1"/>
</dbReference>
<evidence type="ECO:0000313" key="13">
    <source>
        <dbReference type="EMBL" id="GFY33088.1"/>
    </source>
</evidence>
<organism evidence="13 14">
    <name type="scientific">Trichonephila clavipes</name>
    <name type="common">Golden silk orbweaver</name>
    <name type="synonym">Nephila clavipes</name>
    <dbReference type="NCBI Taxonomy" id="2585209"/>
    <lineage>
        <taxon>Eukaryota</taxon>
        <taxon>Metazoa</taxon>
        <taxon>Ecdysozoa</taxon>
        <taxon>Arthropoda</taxon>
        <taxon>Chelicerata</taxon>
        <taxon>Arachnida</taxon>
        <taxon>Araneae</taxon>
        <taxon>Araneomorphae</taxon>
        <taxon>Entelegynae</taxon>
        <taxon>Araneoidea</taxon>
        <taxon>Nephilidae</taxon>
        <taxon>Trichonephila</taxon>
    </lineage>
</organism>
<dbReference type="Gene3D" id="1.20.120.1080">
    <property type="match status" value="1"/>
</dbReference>
<dbReference type="Gene3D" id="3.30.70.270">
    <property type="match status" value="2"/>
</dbReference>
<dbReference type="InterPro" id="IPR041577">
    <property type="entry name" value="RT_RNaseH_2"/>
</dbReference>
<keyword evidence="6 13" id="KW-0067">ATP-binding</keyword>
<keyword evidence="7" id="KW-0695">RNA-directed DNA polymerase</keyword>
<reference evidence="13" key="1">
    <citation type="submission" date="2020-08" db="EMBL/GenBank/DDBJ databases">
        <title>Multicomponent nature underlies the extraordinary mechanical properties of spider dragline silk.</title>
        <authorList>
            <person name="Kono N."/>
            <person name="Nakamura H."/>
            <person name="Mori M."/>
            <person name="Yoshida Y."/>
            <person name="Ohtoshi R."/>
            <person name="Malay A.D."/>
            <person name="Moran D.A.P."/>
            <person name="Tomita M."/>
            <person name="Numata K."/>
            <person name="Arakawa K."/>
        </authorList>
    </citation>
    <scope>NUCLEOTIDE SEQUENCE</scope>
</reference>
<dbReference type="EC" id="2.7.7.49" evidence="1"/>
<dbReference type="Gene3D" id="3.30.420.10">
    <property type="entry name" value="Ribonuclease H-like superfamily/Ribonuclease H"/>
    <property type="match status" value="1"/>
</dbReference>
<dbReference type="FunFam" id="3.10.20.370:FF:000001">
    <property type="entry name" value="Retrovirus-related Pol polyprotein from transposon 17.6-like protein"/>
    <property type="match status" value="1"/>
</dbReference>
<dbReference type="Proteomes" id="UP000887159">
    <property type="component" value="Unassembled WGS sequence"/>
</dbReference>
<dbReference type="SMART" id="SM00490">
    <property type="entry name" value="HELICc"/>
    <property type="match status" value="1"/>
</dbReference>
<keyword evidence="8" id="KW-0511">Multifunctional enzyme</keyword>
<dbReference type="SUPFAM" id="SSF56672">
    <property type="entry name" value="DNA/RNA polymerases"/>
    <property type="match status" value="1"/>
</dbReference>
<feature type="domain" description="Reverse transcriptase" evidence="9">
    <location>
        <begin position="1"/>
        <end position="80"/>
    </location>
</feature>
<dbReference type="FunFam" id="3.30.70.270:FF:000003">
    <property type="entry name" value="Transposon Ty3-G Gag-Pol polyprotein"/>
    <property type="match status" value="1"/>
</dbReference>
<dbReference type="GO" id="GO:0003723">
    <property type="term" value="F:RNA binding"/>
    <property type="evidence" value="ECO:0007669"/>
    <property type="project" value="InterPro"/>
</dbReference>
<keyword evidence="3" id="KW-0540">Nuclease</keyword>
<dbReference type="InterPro" id="IPR001584">
    <property type="entry name" value="Integrase_cat-core"/>
</dbReference>
<dbReference type="Pfam" id="PF17919">
    <property type="entry name" value="RT_RNaseH_2"/>
    <property type="match status" value="1"/>
</dbReference>
<name>A0A8X6WDV2_TRICX</name>
<dbReference type="CDD" id="cd18791">
    <property type="entry name" value="SF2_C_RHA"/>
    <property type="match status" value="1"/>
</dbReference>
<dbReference type="InterPro" id="IPR027417">
    <property type="entry name" value="P-loop_NTPase"/>
</dbReference>
<dbReference type="PROSITE" id="PS51194">
    <property type="entry name" value="HELICASE_CTER"/>
    <property type="match status" value="1"/>
</dbReference>
<dbReference type="PANTHER" id="PTHR37984:SF5">
    <property type="entry name" value="PROTEIN NYNRIN-LIKE"/>
    <property type="match status" value="1"/>
</dbReference>
<comment type="caution">
    <text evidence="13">The sequence shown here is derived from an EMBL/GenBank/DDBJ whole genome shotgun (WGS) entry which is preliminary data.</text>
</comment>
<feature type="domain" description="Integrase catalytic" evidence="11">
    <location>
        <begin position="420"/>
        <end position="536"/>
    </location>
</feature>
<evidence type="ECO:0000313" key="14">
    <source>
        <dbReference type="Proteomes" id="UP000887159"/>
    </source>
</evidence>
<feature type="domain" description="Helicase C-terminal" evidence="12">
    <location>
        <begin position="550"/>
        <end position="726"/>
    </location>
</feature>
<dbReference type="EMBL" id="BMAU01021407">
    <property type="protein sequence ID" value="GFY33088.1"/>
    <property type="molecule type" value="Genomic_DNA"/>
</dbReference>
<dbReference type="Pfam" id="PF00078">
    <property type="entry name" value="RVT_1"/>
    <property type="match status" value="1"/>
</dbReference>
<dbReference type="Pfam" id="PF07717">
    <property type="entry name" value="OB_NTP_bind"/>
    <property type="match status" value="1"/>
</dbReference>
<dbReference type="FunFam" id="1.20.120.1080:FF:000008">
    <property type="entry name" value="probable ATP-dependent RNA helicase YTHDC2"/>
    <property type="match status" value="1"/>
</dbReference>
<dbReference type="GO" id="GO:0042575">
    <property type="term" value="C:DNA polymerase complex"/>
    <property type="evidence" value="ECO:0007669"/>
    <property type="project" value="UniProtKB-ARBA"/>
</dbReference>
<evidence type="ECO:0000256" key="8">
    <source>
        <dbReference type="ARBA" id="ARBA00023268"/>
    </source>
</evidence>
<dbReference type="PROSITE" id="PS50994">
    <property type="entry name" value="INTEGRASE"/>
    <property type="match status" value="1"/>
</dbReference>
<dbReference type="InterPro" id="IPR012337">
    <property type="entry name" value="RNaseH-like_sf"/>
</dbReference>
<evidence type="ECO:0000256" key="1">
    <source>
        <dbReference type="ARBA" id="ARBA00012493"/>
    </source>
</evidence>
<keyword evidence="6 13" id="KW-0347">Helicase</keyword>
<dbReference type="Pfam" id="PF04146">
    <property type="entry name" value="YTH"/>
    <property type="match status" value="1"/>
</dbReference>
<feature type="domain" description="YTH" evidence="10">
    <location>
        <begin position="1223"/>
        <end position="1353"/>
    </location>
</feature>
<dbReference type="InterPro" id="IPR043128">
    <property type="entry name" value="Rev_trsase/Diguanyl_cyclase"/>
</dbReference>
<dbReference type="Gene3D" id="1.10.340.70">
    <property type="match status" value="1"/>
</dbReference>
<dbReference type="Pfam" id="PF00665">
    <property type="entry name" value="rve"/>
    <property type="match status" value="1"/>
</dbReference>
<dbReference type="CDD" id="cd09274">
    <property type="entry name" value="RNase_HI_RT_Ty3"/>
    <property type="match status" value="1"/>
</dbReference>
<dbReference type="FunFam" id="3.30.70.270:FF:000020">
    <property type="entry name" value="Transposon Tf2-6 polyprotein-like Protein"/>
    <property type="match status" value="1"/>
</dbReference>
<evidence type="ECO:0000259" key="11">
    <source>
        <dbReference type="PROSITE" id="PS50994"/>
    </source>
</evidence>
<dbReference type="InterPro" id="IPR001650">
    <property type="entry name" value="Helicase_C-like"/>
</dbReference>
<keyword evidence="6 13" id="KW-0547">Nucleotide-binding</keyword>
<dbReference type="CDD" id="cd21134">
    <property type="entry name" value="YTH"/>
    <property type="match status" value="1"/>
</dbReference>
<dbReference type="InterPro" id="IPR059023">
    <property type="entry name" value="RNA_hel_CTD"/>
</dbReference>
<dbReference type="GO" id="GO:0003964">
    <property type="term" value="F:RNA-directed DNA polymerase activity"/>
    <property type="evidence" value="ECO:0007669"/>
    <property type="project" value="UniProtKB-KW"/>
</dbReference>